<dbReference type="InterPro" id="IPR011047">
    <property type="entry name" value="Quinoprotein_ADH-like_sf"/>
</dbReference>
<dbReference type="Pfam" id="PF17892">
    <property type="entry name" value="Cadherin_5"/>
    <property type="match status" value="1"/>
</dbReference>
<name>A0A0F8XZ95_9ZZZZ</name>
<dbReference type="Gene3D" id="2.60.40.2810">
    <property type="match status" value="1"/>
</dbReference>
<accession>A0A0F8XZ95</accession>
<dbReference type="Gene3D" id="2.130.10.10">
    <property type="entry name" value="YVTN repeat-like/Quinoprotein amine dehydrogenase"/>
    <property type="match status" value="1"/>
</dbReference>
<feature type="domain" description="Cadherin-like" evidence="1">
    <location>
        <begin position="185"/>
        <end position="277"/>
    </location>
</feature>
<dbReference type="SUPFAM" id="SSF50998">
    <property type="entry name" value="Quinoprotein alcohol dehydrogenase-like"/>
    <property type="match status" value="1"/>
</dbReference>
<evidence type="ECO:0000313" key="2">
    <source>
        <dbReference type="EMBL" id="KKK74387.1"/>
    </source>
</evidence>
<dbReference type="EMBL" id="LAZR01056342">
    <property type="protein sequence ID" value="KKK74387.1"/>
    <property type="molecule type" value="Genomic_DNA"/>
</dbReference>
<evidence type="ECO:0000259" key="1">
    <source>
        <dbReference type="Pfam" id="PF17892"/>
    </source>
</evidence>
<organism evidence="2">
    <name type="scientific">marine sediment metagenome</name>
    <dbReference type="NCBI Taxonomy" id="412755"/>
    <lineage>
        <taxon>unclassified sequences</taxon>
        <taxon>metagenomes</taxon>
        <taxon>ecological metagenomes</taxon>
    </lineage>
</organism>
<comment type="caution">
    <text evidence="2">The sequence shown here is derived from an EMBL/GenBank/DDBJ whole genome shotgun (WGS) entry which is preliminary data.</text>
</comment>
<reference evidence="2" key="1">
    <citation type="journal article" date="2015" name="Nature">
        <title>Complex archaea that bridge the gap between prokaryotes and eukaryotes.</title>
        <authorList>
            <person name="Spang A."/>
            <person name="Saw J.H."/>
            <person name="Jorgensen S.L."/>
            <person name="Zaremba-Niedzwiedzka K."/>
            <person name="Martijn J."/>
            <person name="Lind A.E."/>
            <person name="van Eijk R."/>
            <person name="Schleper C."/>
            <person name="Guy L."/>
            <person name="Ettema T.J."/>
        </authorList>
    </citation>
    <scope>NUCLEOTIDE SEQUENCE</scope>
</reference>
<proteinExistence type="predicted"/>
<dbReference type="AlphaFoldDB" id="A0A0F8XZ95"/>
<gene>
    <name evidence="2" type="ORF">LCGC14_2884280</name>
</gene>
<dbReference type="InterPro" id="IPR041690">
    <property type="entry name" value="Cadherin_5"/>
</dbReference>
<dbReference type="InterPro" id="IPR015943">
    <property type="entry name" value="WD40/YVTN_repeat-like_dom_sf"/>
</dbReference>
<feature type="non-terminal residue" evidence="2">
    <location>
        <position position="389"/>
    </location>
</feature>
<sequence length="389" mass="41763">VIAGPRLHVLDGETGELLRTLQHPARNWNGAISMVAVGDHILIGSPSVDLNRDTSTWVGRAYLLDGLTGEVLRTFENPDTQAGYEFGRLVAADNGQIVISQVSAAGGDLLTQSYVYHADSFSLETDAEGNYSFADVRPGTYRVREVLPPGFAQTQPGEERVYTVTVTSSLENPQLDFGNVPVPINAIPEASRDHYVLEEGTTLTVDGAGVLANDSDGDADALQAVLVNGTSRGRLSLNADGSFVYNPYAGYHGVDTFRYKAVDGLDESAFTTVTLVVERAHRGAAQGNIFDDRDGDGIRDADEGGLEDWTVVLERVGGHFENVLELSRPMAPFFDTDAGSFSPVAFFGDDILVGDEYDDTSGVDAGAVYLYDGATGEHLRTFANPTGRW</sequence>
<feature type="non-terminal residue" evidence="2">
    <location>
        <position position="1"/>
    </location>
</feature>
<dbReference type="SUPFAM" id="SSF117074">
    <property type="entry name" value="Hypothetical protein PA1324"/>
    <property type="match status" value="1"/>
</dbReference>
<protein>
    <recommendedName>
        <fullName evidence="1">Cadherin-like domain-containing protein</fullName>
    </recommendedName>
</protein>